<reference evidence="1 2" key="1">
    <citation type="submission" date="2018-06" db="EMBL/GenBank/DDBJ databases">
        <authorList>
            <consortium name="Pathogen Informatics"/>
            <person name="Doyle S."/>
        </authorList>
    </citation>
    <scope>NUCLEOTIDE SEQUENCE [LARGE SCALE GENOMIC DNA]</scope>
    <source>
        <strain evidence="1 2">NCTC4524</strain>
    </source>
</reference>
<accession>A0A378T255</accession>
<dbReference type="EMBL" id="UGQQ01000001">
    <property type="protein sequence ID" value="STZ53965.1"/>
    <property type="molecule type" value="Genomic_DNA"/>
</dbReference>
<protein>
    <submittedName>
        <fullName evidence="1">Transcriptional regulator</fullName>
    </submittedName>
</protein>
<proteinExistence type="predicted"/>
<dbReference type="AlphaFoldDB" id="A0A378T255"/>
<dbReference type="Proteomes" id="UP000254945">
    <property type="component" value="Unassembled WGS sequence"/>
</dbReference>
<evidence type="ECO:0000313" key="2">
    <source>
        <dbReference type="Proteomes" id="UP000254945"/>
    </source>
</evidence>
<organism evidence="1 2">
    <name type="scientific">Mycolicibacterium senegalense</name>
    <dbReference type="NCBI Taxonomy" id="1796"/>
    <lineage>
        <taxon>Bacteria</taxon>
        <taxon>Bacillati</taxon>
        <taxon>Actinomycetota</taxon>
        <taxon>Actinomycetes</taxon>
        <taxon>Mycobacteriales</taxon>
        <taxon>Mycobacteriaceae</taxon>
        <taxon>Mycolicibacterium</taxon>
    </lineage>
</organism>
<gene>
    <name evidence="1" type="ORF">NCTC4524_01592</name>
</gene>
<dbReference type="RefSeq" id="WP_167335038.1">
    <property type="nucleotide sequence ID" value="NZ_CP081000.1"/>
</dbReference>
<name>A0A378T255_9MYCO</name>
<evidence type="ECO:0000313" key="1">
    <source>
        <dbReference type="EMBL" id="STZ53965.1"/>
    </source>
</evidence>
<sequence length="52" mass="5640">MTRPTIVAGLAISALQVWLADCVNRERDRPADEVADELVAHLSQALKAPTAR</sequence>